<proteinExistence type="predicted"/>
<dbReference type="Proteomes" id="UP000799118">
    <property type="component" value="Unassembled WGS sequence"/>
</dbReference>
<dbReference type="OrthoDB" id="2677451at2759"/>
<gene>
    <name evidence="1" type="ORF">BT96DRAFT_1009539</name>
</gene>
<reference evidence="1" key="1">
    <citation type="journal article" date="2019" name="Environ. Microbiol.">
        <title>Fungal ecological strategies reflected in gene transcription - a case study of two litter decomposers.</title>
        <authorList>
            <person name="Barbi F."/>
            <person name="Kohler A."/>
            <person name="Barry K."/>
            <person name="Baskaran P."/>
            <person name="Daum C."/>
            <person name="Fauchery L."/>
            <person name="Ihrmark K."/>
            <person name="Kuo A."/>
            <person name="LaButti K."/>
            <person name="Lipzen A."/>
            <person name="Morin E."/>
            <person name="Grigoriev I.V."/>
            <person name="Henrissat B."/>
            <person name="Lindahl B."/>
            <person name="Martin F."/>
        </authorList>
    </citation>
    <scope>NUCLEOTIDE SEQUENCE</scope>
    <source>
        <strain evidence="1">JB14</strain>
    </source>
</reference>
<organism evidence="1 2">
    <name type="scientific">Gymnopus androsaceus JB14</name>
    <dbReference type="NCBI Taxonomy" id="1447944"/>
    <lineage>
        <taxon>Eukaryota</taxon>
        <taxon>Fungi</taxon>
        <taxon>Dikarya</taxon>
        <taxon>Basidiomycota</taxon>
        <taxon>Agaricomycotina</taxon>
        <taxon>Agaricomycetes</taxon>
        <taxon>Agaricomycetidae</taxon>
        <taxon>Agaricales</taxon>
        <taxon>Marasmiineae</taxon>
        <taxon>Omphalotaceae</taxon>
        <taxon>Gymnopus</taxon>
    </lineage>
</organism>
<keyword evidence="2" id="KW-1185">Reference proteome</keyword>
<evidence type="ECO:0000313" key="2">
    <source>
        <dbReference type="Proteomes" id="UP000799118"/>
    </source>
</evidence>
<dbReference type="EMBL" id="ML770647">
    <property type="protein sequence ID" value="KAE9383190.1"/>
    <property type="molecule type" value="Genomic_DNA"/>
</dbReference>
<protein>
    <submittedName>
        <fullName evidence="1">Uncharacterized protein</fullName>
    </submittedName>
</protein>
<evidence type="ECO:0000313" key="1">
    <source>
        <dbReference type="EMBL" id="KAE9383190.1"/>
    </source>
</evidence>
<dbReference type="AlphaFoldDB" id="A0A6A4GCN9"/>
<accession>A0A6A4GCN9</accession>
<name>A0A6A4GCN9_9AGAR</name>
<sequence>MPPPTNQQCAVAGMQYALDHNFANPGFHHMQPHPQPPIAPQYQAHPAPAVPQVPNPHVVDVCVPGPTHDGAPALISMDINVDTIDPQDFLAQTIEPAKIETPKRLETTCSEEICELKEALRCANPKHHCGRETCCFVHQDDGHVGEHIQMPYKAVSLWVRMKHDKVPGVDNNNPPECLKLDNLAESNVKSALLEELEPQLDLIFKSTSVVWLVLNEDEDDKTAAILICTVLEELNCCFPDLEYIQYKQKLRQQGIAYVHAIQYFNKKFFNEKVSMTPGSIDDFILAGKRYMKGKGKKRLRVENYDSDKENQCPS</sequence>